<dbReference type="Proteomes" id="UP001154259">
    <property type="component" value="Unassembled WGS sequence"/>
</dbReference>
<keyword evidence="1" id="KW-0547">Nucleotide-binding</keyword>
<sequence>MIFPIPVFIITGFLGAGKTTLLNYILYHQTTHKIAIIENELGNTALDSIVLSQEKQSLHIRTLQNGCICCNSHAELEITLIQLINQLKTHQIQFSQLMIECTGMADPGSIIKTFLTHDHVSSYFQLKGVVTVVDAFNAPYQFKHFHVTQAQIGYADLILVSKIDLINKPYQDFFKQLAYMNNRANIHPIFNGRLDLTLLDQLDGFSLPSQSSFLCQELPDNPLDAQVNSFVIRRDEPFDLHTLSPLFERLLVNFKDQLLRYKAILYIKDTPERLLLQGIQQVYNSDFGSPWSESEVPFSELVFIGIALPEQEFRKAFTEL</sequence>
<evidence type="ECO:0000259" key="7">
    <source>
        <dbReference type="SMART" id="SM00833"/>
    </source>
</evidence>
<dbReference type="GO" id="GO:0016787">
    <property type="term" value="F:hydrolase activity"/>
    <property type="evidence" value="ECO:0007669"/>
    <property type="project" value="UniProtKB-KW"/>
</dbReference>
<dbReference type="RefSeq" id="WP_271788997.1">
    <property type="nucleotide sequence ID" value="NZ_CAMXCJ010000001.1"/>
</dbReference>
<dbReference type="Proteomes" id="UP001154255">
    <property type="component" value="Unassembled WGS sequence"/>
</dbReference>
<dbReference type="PANTHER" id="PTHR13748:SF62">
    <property type="entry name" value="COBW DOMAIN-CONTAINING PROTEIN"/>
    <property type="match status" value="1"/>
</dbReference>
<evidence type="ECO:0000313" key="10">
    <source>
        <dbReference type="Proteomes" id="UP001154255"/>
    </source>
</evidence>
<dbReference type="SUPFAM" id="SSF90002">
    <property type="entry name" value="Hypothetical protein YjiA, C-terminal domain"/>
    <property type="match status" value="1"/>
</dbReference>
<dbReference type="Gene3D" id="3.40.50.300">
    <property type="entry name" value="P-loop containing nucleotide triphosphate hydrolases"/>
    <property type="match status" value="1"/>
</dbReference>
<evidence type="ECO:0000256" key="1">
    <source>
        <dbReference type="ARBA" id="ARBA00022741"/>
    </source>
</evidence>
<proteinExistence type="inferred from homology"/>
<dbReference type="Pfam" id="PF02492">
    <property type="entry name" value="cobW"/>
    <property type="match status" value="1"/>
</dbReference>
<dbReference type="EMBL" id="CAMXCS010000001">
    <property type="protein sequence ID" value="CAI3931516.1"/>
    <property type="molecule type" value="Genomic_DNA"/>
</dbReference>
<protein>
    <submittedName>
        <fullName evidence="8 9">G3E family (YejR)</fullName>
    </submittedName>
</protein>
<evidence type="ECO:0000256" key="4">
    <source>
        <dbReference type="ARBA" id="ARBA00034320"/>
    </source>
</evidence>
<comment type="caution">
    <text evidence="8">The sequence shown here is derived from an EMBL/GenBank/DDBJ whole genome shotgun (WGS) entry which is preliminary data.</text>
</comment>
<evidence type="ECO:0000256" key="6">
    <source>
        <dbReference type="ARBA" id="ARBA00049117"/>
    </source>
</evidence>
<dbReference type="CDD" id="cd03112">
    <property type="entry name" value="CobW-like"/>
    <property type="match status" value="1"/>
</dbReference>
<keyword evidence="2" id="KW-0378">Hydrolase</keyword>
<keyword evidence="3" id="KW-0143">Chaperone</keyword>
<dbReference type="GO" id="GO:0000166">
    <property type="term" value="F:nucleotide binding"/>
    <property type="evidence" value="ECO:0007669"/>
    <property type="project" value="UniProtKB-KW"/>
</dbReference>
<dbReference type="AlphaFoldDB" id="A0A9W4TKH9"/>
<evidence type="ECO:0000256" key="3">
    <source>
        <dbReference type="ARBA" id="ARBA00023186"/>
    </source>
</evidence>
<dbReference type="Gene3D" id="3.30.1220.10">
    <property type="entry name" value="CobW-like, C-terminal domain"/>
    <property type="match status" value="1"/>
</dbReference>
<evidence type="ECO:0000313" key="11">
    <source>
        <dbReference type="Proteomes" id="UP001154259"/>
    </source>
</evidence>
<dbReference type="InterPro" id="IPR027417">
    <property type="entry name" value="P-loop_NTPase"/>
</dbReference>
<evidence type="ECO:0000313" key="9">
    <source>
        <dbReference type="EMBL" id="CAI3931516.1"/>
    </source>
</evidence>
<keyword evidence="11" id="KW-1185">Reference proteome</keyword>
<comment type="catalytic activity">
    <reaction evidence="6">
        <text>GTP + H2O = GDP + phosphate + H(+)</text>
        <dbReference type="Rhea" id="RHEA:19669"/>
        <dbReference type="ChEBI" id="CHEBI:15377"/>
        <dbReference type="ChEBI" id="CHEBI:15378"/>
        <dbReference type="ChEBI" id="CHEBI:37565"/>
        <dbReference type="ChEBI" id="CHEBI:43474"/>
        <dbReference type="ChEBI" id="CHEBI:58189"/>
    </reaction>
    <physiologicalReaction direction="left-to-right" evidence="6">
        <dbReference type="Rhea" id="RHEA:19670"/>
    </physiologicalReaction>
</comment>
<dbReference type="Pfam" id="PF07683">
    <property type="entry name" value="CobW_C"/>
    <property type="match status" value="1"/>
</dbReference>
<feature type="domain" description="CobW C-terminal" evidence="7">
    <location>
        <begin position="227"/>
        <end position="320"/>
    </location>
</feature>
<dbReference type="InterPro" id="IPR011629">
    <property type="entry name" value="CobW-like_C"/>
</dbReference>
<evidence type="ECO:0000256" key="5">
    <source>
        <dbReference type="ARBA" id="ARBA00045658"/>
    </source>
</evidence>
<dbReference type="InterPro" id="IPR003495">
    <property type="entry name" value="CobW/HypB/UreG_nucleotide-bd"/>
</dbReference>
<gene>
    <name evidence="9" type="ORF">R53529_LOCUS554</name>
    <name evidence="8" type="ORF">R53530_LOCUS547</name>
</gene>
<dbReference type="GO" id="GO:0005737">
    <property type="term" value="C:cytoplasm"/>
    <property type="evidence" value="ECO:0007669"/>
    <property type="project" value="TreeGrafter"/>
</dbReference>
<comment type="function">
    <text evidence="5">Zinc chaperone that directly transfers zinc cofactor to target proteins, thereby activating them. Zinc is transferred from the CXCC motif in the GTPase domain to the zinc binding site in target proteins in a process requiring GTP hydrolysis.</text>
</comment>
<name>A0A9W4TKH9_9PROT</name>
<accession>A0A9W4TKH9</accession>
<dbReference type="SUPFAM" id="SSF52540">
    <property type="entry name" value="P-loop containing nucleoside triphosphate hydrolases"/>
    <property type="match status" value="1"/>
</dbReference>
<dbReference type="PANTHER" id="PTHR13748">
    <property type="entry name" value="COBW-RELATED"/>
    <property type="match status" value="1"/>
</dbReference>
<comment type="similarity">
    <text evidence="4">Belongs to the SIMIBI class G3E GTPase family. ZNG1 subfamily.</text>
</comment>
<dbReference type="SMART" id="SM00833">
    <property type="entry name" value="CobW_C"/>
    <property type="match status" value="1"/>
</dbReference>
<dbReference type="InterPro" id="IPR036627">
    <property type="entry name" value="CobW-likC_sf"/>
</dbReference>
<organism evidence="8 10">
    <name type="scientific">Commensalibacter communis</name>
    <dbReference type="NCBI Taxonomy" id="2972786"/>
    <lineage>
        <taxon>Bacteria</taxon>
        <taxon>Pseudomonadati</taxon>
        <taxon>Pseudomonadota</taxon>
        <taxon>Alphaproteobacteria</taxon>
        <taxon>Acetobacterales</taxon>
        <taxon>Acetobacteraceae</taxon>
    </lineage>
</organism>
<evidence type="ECO:0000313" key="8">
    <source>
        <dbReference type="EMBL" id="CAI3929440.1"/>
    </source>
</evidence>
<dbReference type="EMBL" id="CAMXCM010000001">
    <property type="protein sequence ID" value="CAI3929440.1"/>
    <property type="molecule type" value="Genomic_DNA"/>
</dbReference>
<reference evidence="8" key="1">
    <citation type="submission" date="2022-10" db="EMBL/GenBank/DDBJ databases">
        <authorList>
            <person name="Botero Cardona J."/>
        </authorList>
    </citation>
    <scope>NUCLEOTIDE SEQUENCE</scope>
    <source>
        <strain evidence="8">LMG 31819</strain>
        <strain evidence="9">R-53529</strain>
    </source>
</reference>
<evidence type="ECO:0000256" key="2">
    <source>
        <dbReference type="ARBA" id="ARBA00022801"/>
    </source>
</evidence>
<dbReference type="InterPro" id="IPR051316">
    <property type="entry name" value="Zinc-reg_GTPase_activator"/>
</dbReference>